<evidence type="ECO:0000256" key="1">
    <source>
        <dbReference type="SAM" id="Phobius"/>
    </source>
</evidence>
<gene>
    <name evidence="2" type="ORF">C7382_10951</name>
</gene>
<dbReference type="GeneID" id="94550939"/>
<name>A0A2U1FAZ7_9PORP</name>
<organism evidence="2 3">
    <name type="scientific">Porphyromonas loveana</name>
    <dbReference type="NCBI Taxonomy" id="1884669"/>
    <lineage>
        <taxon>Bacteria</taxon>
        <taxon>Pseudomonadati</taxon>
        <taxon>Bacteroidota</taxon>
        <taxon>Bacteroidia</taxon>
        <taxon>Bacteroidales</taxon>
        <taxon>Porphyromonadaceae</taxon>
        <taxon>Porphyromonas</taxon>
    </lineage>
</organism>
<keyword evidence="3" id="KW-1185">Reference proteome</keyword>
<feature type="transmembrane region" description="Helical" evidence="1">
    <location>
        <begin position="198"/>
        <end position="218"/>
    </location>
</feature>
<dbReference type="OrthoDB" id="1014081at2"/>
<evidence type="ECO:0000313" key="2">
    <source>
        <dbReference type="EMBL" id="PVZ09309.1"/>
    </source>
</evidence>
<dbReference type="AlphaFoldDB" id="A0A2U1FAZ7"/>
<accession>A0A2U1FAZ7</accession>
<keyword evidence="1" id="KW-0812">Transmembrane</keyword>
<keyword evidence="1" id="KW-0472">Membrane</keyword>
<proteinExistence type="predicted"/>
<keyword evidence="1" id="KW-1133">Transmembrane helix</keyword>
<feature type="transmembrane region" description="Helical" evidence="1">
    <location>
        <begin position="224"/>
        <end position="241"/>
    </location>
</feature>
<sequence>MNHHSNNRTHTTPLQRIALLLRMEWGTNGRNTLLFLLAMLGVLVAITLLIHLQDSFGVSTTSANHVFLWMLTFGSMAFYVFRIVQARVNNSDTVSYPILPATATEKFIVILIEGVLALMAAIVVNQLAYTIEVLLYPGILETSSSFLVVHRTASGYEWLALDPFFVNRAVTIGFLGFIAMGIFFAVRMKKLISATVGVLLTFGLQTIAIVNIAPLAIHLPLTEVITGCVGLVFFVLSFITLQRRQL</sequence>
<dbReference type="Proteomes" id="UP000245462">
    <property type="component" value="Unassembled WGS sequence"/>
</dbReference>
<feature type="transmembrane region" description="Helical" evidence="1">
    <location>
        <begin position="107"/>
        <end position="128"/>
    </location>
</feature>
<dbReference type="EMBL" id="QEKY01000009">
    <property type="protein sequence ID" value="PVZ09309.1"/>
    <property type="molecule type" value="Genomic_DNA"/>
</dbReference>
<evidence type="ECO:0000313" key="3">
    <source>
        <dbReference type="Proteomes" id="UP000245462"/>
    </source>
</evidence>
<feature type="transmembrane region" description="Helical" evidence="1">
    <location>
        <begin position="32"/>
        <end position="50"/>
    </location>
</feature>
<feature type="transmembrane region" description="Helical" evidence="1">
    <location>
        <begin position="62"/>
        <end position="81"/>
    </location>
</feature>
<comment type="caution">
    <text evidence="2">The sequence shown here is derived from an EMBL/GenBank/DDBJ whole genome shotgun (WGS) entry which is preliminary data.</text>
</comment>
<feature type="transmembrane region" description="Helical" evidence="1">
    <location>
        <begin position="165"/>
        <end position="186"/>
    </location>
</feature>
<dbReference type="RefSeq" id="WP_116679473.1">
    <property type="nucleotide sequence ID" value="NZ_JBGYVJ010000063.1"/>
</dbReference>
<reference evidence="2 3" key="1">
    <citation type="submission" date="2018-04" db="EMBL/GenBank/DDBJ databases">
        <title>Genomic Encyclopedia of Type Strains, Phase IV (KMG-IV): sequencing the most valuable type-strain genomes for metagenomic binning, comparative biology and taxonomic classification.</title>
        <authorList>
            <person name="Goeker M."/>
        </authorList>
    </citation>
    <scope>NUCLEOTIDE SEQUENCE [LARGE SCALE GENOMIC DNA]</scope>
    <source>
        <strain evidence="2 3">DSM 28520</strain>
    </source>
</reference>
<protein>
    <submittedName>
        <fullName evidence="2">Uncharacterized protein</fullName>
    </submittedName>
</protein>